<dbReference type="EMBL" id="CP032548">
    <property type="protein sequence ID" value="AZJ36593.1"/>
    <property type="molecule type" value="Genomic_DNA"/>
</dbReference>
<evidence type="ECO:0000259" key="1">
    <source>
        <dbReference type="Pfam" id="PF13590"/>
    </source>
</evidence>
<evidence type="ECO:0000313" key="2">
    <source>
        <dbReference type="EMBL" id="AZJ36593.1"/>
    </source>
</evidence>
<proteinExistence type="predicted"/>
<dbReference type="AlphaFoldDB" id="A0A3Q8RSI6"/>
<gene>
    <name evidence="2" type="ORF">D6T69_14060</name>
</gene>
<name>A0A3Q8RSI6_9FLAO</name>
<dbReference type="Gene3D" id="3.30.160.670">
    <property type="match status" value="1"/>
</dbReference>
<dbReference type="KEGG" id="tsig:D6T69_14060"/>
<evidence type="ECO:0000313" key="3">
    <source>
        <dbReference type="Proteomes" id="UP000274593"/>
    </source>
</evidence>
<feature type="domain" description="DUF4136" evidence="1">
    <location>
        <begin position="26"/>
        <end position="176"/>
    </location>
</feature>
<sequence length="177" mass="20128">MVKNLYMKYYKYFFLLVIIGCASSKVVYDYDSQTDFSQYKTFNFFEDAGKGLNELDVKRVTYEITTALEAKGMQLTENPDMYINILAEERESLNRNTIGVGLGSGGRNVGFGISGGIPIESRKINQQLTIDFVESKDNQLIWQGIATSEIREKATPEQKKLHFQKVIGKVINNYPPK</sequence>
<organism evidence="2 3">
    <name type="scientific">Tenacibaculum singaporense</name>
    <dbReference type="NCBI Taxonomy" id="2358479"/>
    <lineage>
        <taxon>Bacteria</taxon>
        <taxon>Pseudomonadati</taxon>
        <taxon>Bacteroidota</taxon>
        <taxon>Flavobacteriia</taxon>
        <taxon>Flavobacteriales</taxon>
        <taxon>Flavobacteriaceae</taxon>
        <taxon>Tenacibaculum</taxon>
    </lineage>
</organism>
<reference evidence="2 3" key="1">
    <citation type="submission" date="2018-09" db="EMBL/GenBank/DDBJ databases">
        <title>Insights into the microbiota of Asian seabass (Lates calcarifer) with tenacibaculosis symptoms and description of sp. nov. Tenacibaculum singaporense.</title>
        <authorList>
            <person name="Miyake S."/>
            <person name="Soh M."/>
            <person name="Azman M.N."/>
            <person name="Ngoh S.Y."/>
            <person name="Orban L."/>
        </authorList>
    </citation>
    <scope>NUCLEOTIDE SEQUENCE [LARGE SCALE GENOMIC DNA]</scope>
    <source>
        <strain evidence="2 3">DSM 106434</strain>
    </source>
</reference>
<protein>
    <submittedName>
        <fullName evidence="2">DUF4136 domain-containing protein</fullName>
    </submittedName>
</protein>
<keyword evidence="3" id="KW-1185">Reference proteome</keyword>
<dbReference type="InterPro" id="IPR025411">
    <property type="entry name" value="DUF4136"/>
</dbReference>
<dbReference type="Pfam" id="PF13590">
    <property type="entry name" value="DUF4136"/>
    <property type="match status" value="1"/>
</dbReference>
<dbReference type="Proteomes" id="UP000274593">
    <property type="component" value="Chromosome"/>
</dbReference>
<accession>A0A3Q8RSI6</accession>